<gene>
    <name evidence="3" type="primary">Necator_chrIV.g16762</name>
    <name evidence="3" type="ORF">RB195_003465</name>
</gene>
<name>A0ABR1DQ10_NECAM</name>
<keyword evidence="4" id="KW-1185">Reference proteome</keyword>
<feature type="chain" id="PRO_5046459198" evidence="2">
    <location>
        <begin position="22"/>
        <end position="226"/>
    </location>
</feature>
<protein>
    <submittedName>
        <fullName evidence="3">Uncharacterized protein</fullName>
    </submittedName>
</protein>
<accession>A0ABR1DQ10</accession>
<evidence type="ECO:0000256" key="1">
    <source>
        <dbReference type="SAM" id="Phobius"/>
    </source>
</evidence>
<evidence type="ECO:0000313" key="4">
    <source>
        <dbReference type="Proteomes" id="UP001303046"/>
    </source>
</evidence>
<reference evidence="3 4" key="1">
    <citation type="submission" date="2023-08" db="EMBL/GenBank/DDBJ databases">
        <title>A Necator americanus chromosomal reference genome.</title>
        <authorList>
            <person name="Ilik V."/>
            <person name="Petrzelkova K.J."/>
            <person name="Pardy F."/>
            <person name="Fuh T."/>
            <person name="Niatou-Singa F.S."/>
            <person name="Gouil Q."/>
            <person name="Baker L."/>
            <person name="Ritchie M.E."/>
            <person name="Jex A.R."/>
            <person name="Gazzola D."/>
            <person name="Li H."/>
            <person name="Toshio Fujiwara R."/>
            <person name="Zhan B."/>
            <person name="Aroian R.V."/>
            <person name="Pafco B."/>
            <person name="Schwarz E.M."/>
        </authorList>
    </citation>
    <scope>NUCLEOTIDE SEQUENCE [LARGE SCALE GENOMIC DNA]</scope>
    <source>
        <strain evidence="3 4">Aroian</strain>
        <tissue evidence="3">Whole animal</tissue>
    </source>
</reference>
<comment type="caution">
    <text evidence="3">The sequence shown here is derived from an EMBL/GenBank/DDBJ whole genome shotgun (WGS) entry which is preliminary data.</text>
</comment>
<keyword evidence="1" id="KW-0812">Transmembrane</keyword>
<sequence>MRLSVLLSPPLIVLLSSLASTEKLVCEIGHTVGYSYYRHGQKASRSTTACFVAWRFGEDACRYTRRYDSSDAFAARLKIPGVPDMQGCWITNQTLVCLCFVNNCNNFLNWKYFLLNELNHKSVRKLQKIIAVHEEIFGKNLELVPLYAHDQIKERLACVLKRYLETEMDPPTLETLPHFSEIPIWYHWEIVIPGLLLMLIIKVLAACYYYHLWKKYRSRTYPILNS</sequence>
<dbReference type="Proteomes" id="UP001303046">
    <property type="component" value="Unassembled WGS sequence"/>
</dbReference>
<feature type="signal peptide" evidence="2">
    <location>
        <begin position="1"/>
        <end position="21"/>
    </location>
</feature>
<dbReference type="EMBL" id="JAVFWL010000004">
    <property type="protein sequence ID" value="KAK6752055.1"/>
    <property type="molecule type" value="Genomic_DNA"/>
</dbReference>
<evidence type="ECO:0000313" key="3">
    <source>
        <dbReference type="EMBL" id="KAK6752055.1"/>
    </source>
</evidence>
<keyword evidence="1" id="KW-1133">Transmembrane helix</keyword>
<proteinExistence type="predicted"/>
<organism evidence="3 4">
    <name type="scientific">Necator americanus</name>
    <name type="common">Human hookworm</name>
    <dbReference type="NCBI Taxonomy" id="51031"/>
    <lineage>
        <taxon>Eukaryota</taxon>
        <taxon>Metazoa</taxon>
        <taxon>Ecdysozoa</taxon>
        <taxon>Nematoda</taxon>
        <taxon>Chromadorea</taxon>
        <taxon>Rhabditida</taxon>
        <taxon>Rhabditina</taxon>
        <taxon>Rhabditomorpha</taxon>
        <taxon>Strongyloidea</taxon>
        <taxon>Ancylostomatidae</taxon>
        <taxon>Bunostominae</taxon>
        <taxon>Necator</taxon>
    </lineage>
</organism>
<keyword evidence="2" id="KW-0732">Signal</keyword>
<keyword evidence="1" id="KW-0472">Membrane</keyword>
<evidence type="ECO:0000256" key="2">
    <source>
        <dbReference type="SAM" id="SignalP"/>
    </source>
</evidence>
<feature type="transmembrane region" description="Helical" evidence="1">
    <location>
        <begin position="185"/>
        <end position="210"/>
    </location>
</feature>